<dbReference type="EMBL" id="BJNG01000013">
    <property type="protein sequence ID" value="GEC19063.1"/>
    <property type="molecule type" value="Genomic_DNA"/>
</dbReference>
<dbReference type="GO" id="GO:0003677">
    <property type="term" value="F:DNA binding"/>
    <property type="evidence" value="ECO:0007669"/>
    <property type="project" value="InterPro"/>
</dbReference>
<dbReference type="InterPro" id="IPR041657">
    <property type="entry name" value="HTH_17"/>
</dbReference>
<proteinExistence type="predicted"/>
<reference evidence="2 3" key="1">
    <citation type="submission" date="2019-06" db="EMBL/GenBank/DDBJ databases">
        <title>Whole genome shotgun sequence of Pseudonocardia hydrocarbonoxydans NBRC 14498.</title>
        <authorList>
            <person name="Hosoyama A."/>
            <person name="Uohara A."/>
            <person name="Ohji S."/>
            <person name="Ichikawa N."/>
        </authorList>
    </citation>
    <scope>NUCLEOTIDE SEQUENCE [LARGE SCALE GENOMIC DNA]</scope>
    <source>
        <strain evidence="2 3">NBRC 14498</strain>
    </source>
</reference>
<dbReference type="Pfam" id="PF12728">
    <property type="entry name" value="HTH_17"/>
    <property type="match status" value="1"/>
</dbReference>
<evidence type="ECO:0000313" key="3">
    <source>
        <dbReference type="Proteomes" id="UP000320338"/>
    </source>
</evidence>
<comment type="caution">
    <text evidence="2">The sequence shown here is derived from an EMBL/GenBank/DDBJ whole genome shotgun (WGS) entry which is preliminary data.</text>
</comment>
<protein>
    <recommendedName>
        <fullName evidence="1">Helix-turn-helix domain-containing protein</fullName>
    </recommendedName>
</protein>
<evidence type="ECO:0000313" key="2">
    <source>
        <dbReference type="EMBL" id="GEC19063.1"/>
    </source>
</evidence>
<dbReference type="RefSeq" id="WP_141277660.1">
    <property type="nucleotide sequence ID" value="NZ_BAAARZ010000051.1"/>
</dbReference>
<dbReference type="NCBIfam" id="TIGR01764">
    <property type="entry name" value="excise"/>
    <property type="match status" value="1"/>
</dbReference>
<organism evidence="2 3">
    <name type="scientific">Pseudonocardia hydrocarbonoxydans</name>
    <dbReference type="NCBI Taxonomy" id="76726"/>
    <lineage>
        <taxon>Bacteria</taxon>
        <taxon>Bacillati</taxon>
        <taxon>Actinomycetota</taxon>
        <taxon>Actinomycetes</taxon>
        <taxon>Pseudonocardiales</taxon>
        <taxon>Pseudonocardiaceae</taxon>
        <taxon>Pseudonocardia</taxon>
    </lineage>
</organism>
<sequence length="69" mass="7914">MPEPRTTTPLRLLLTVEEAADALRIGRSKVFDLIRCGELDSVKIGRLRRVPEDAVHAFMRRLLDERRSA</sequence>
<dbReference type="OrthoDB" id="3789542at2"/>
<dbReference type="InterPro" id="IPR010093">
    <property type="entry name" value="SinI_DNA-bd"/>
</dbReference>
<accession>A0A4Y3WJN7</accession>
<keyword evidence="3" id="KW-1185">Reference proteome</keyword>
<dbReference type="Proteomes" id="UP000320338">
    <property type="component" value="Unassembled WGS sequence"/>
</dbReference>
<evidence type="ECO:0000259" key="1">
    <source>
        <dbReference type="Pfam" id="PF12728"/>
    </source>
</evidence>
<gene>
    <name evidence="2" type="ORF">PHY01_13460</name>
</gene>
<name>A0A4Y3WJN7_9PSEU</name>
<feature type="domain" description="Helix-turn-helix" evidence="1">
    <location>
        <begin position="13"/>
        <end position="61"/>
    </location>
</feature>
<dbReference type="AlphaFoldDB" id="A0A4Y3WJN7"/>